<name>W2NNG1_PHYNI</name>
<dbReference type="Proteomes" id="UP000053864">
    <property type="component" value="Unassembled WGS sequence"/>
</dbReference>
<feature type="compositionally biased region" description="Polar residues" evidence="1">
    <location>
        <begin position="1"/>
        <end position="24"/>
    </location>
</feature>
<organism evidence="3">
    <name type="scientific">Phytophthora nicotianae</name>
    <name type="common">Potato buckeye rot agent</name>
    <name type="synonym">Phytophthora parasitica</name>
    <dbReference type="NCBI Taxonomy" id="4792"/>
    <lineage>
        <taxon>Eukaryota</taxon>
        <taxon>Sar</taxon>
        <taxon>Stramenopiles</taxon>
        <taxon>Oomycota</taxon>
        <taxon>Peronosporomycetes</taxon>
        <taxon>Peronosporales</taxon>
        <taxon>Peronosporaceae</taxon>
        <taxon>Phytophthora</taxon>
    </lineage>
</organism>
<accession>W2NNG1</accession>
<feature type="region of interest" description="Disordered" evidence="1">
    <location>
        <begin position="1"/>
        <end position="41"/>
    </location>
</feature>
<evidence type="ECO:0000313" key="4">
    <source>
        <dbReference type="Proteomes" id="UP000053864"/>
    </source>
</evidence>
<evidence type="ECO:0000313" key="2">
    <source>
        <dbReference type="EMBL" id="ETL43837.1"/>
    </source>
</evidence>
<evidence type="ECO:0000256" key="1">
    <source>
        <dbReference type="SAM" id="MobiDB-lite"/>
    </source>
</evidence>
<reference evidence="3" key="2">
    <citation type="submission" date="2013-11" db="EMBL/GenBank/DDBJ databases">
        <title>The Genome Sequence of Phytophthora parasitica IAC_01/95.</title>
        <authorList>
            <consortium name="The Broad Institute Genomics Platform"/>
            <person name="Russ C."/>
            <person name="Tyler B."/>
            <person name="Panabieres F."/>
            <person name="Shan W."/>
            <person name="Tripathy S."/>
            <person name="Grunwald N."/>
            <person name="Machado M."/>
            <person name="Johnson C.S."/>
            <person name="Arredondo F."/>
            <person name="Hong C."/>
            <person name="Coffey M."/>
            <person name="Young S.K."/>
            <person name="Zeng Q."/>
            <person name="Gargeya S."/>
            <person name="Fitzgerald M."/>
            <person name="Abouelleil A."/>
            <person name="Alvarado L."/>
            <person name="Chapman S.B."/>
            <person name="Gainer-Dewar J."/>
            <person name="Goldberg J."/>
            <person name="Griggs A."/>
            <person name="Gujja S."/>
            <person name="Hansen M."/>
            <person name="Howarth C."/>
            <person name="Imamovic A."/>
            <person name="Ireland A."/>
            <person name="Larimer J."/>
            <person name="McCowan C."/>
            <person name="Murphy C."/>
            <person name="Pearson M."/>
            <person name="Poon T.W."/>
            <person name="Priest M."/>
            <person name="Roberts A."/>
            <person name="Saif S."/>
            <person name="Shea T."/>
            <person name="Sykes S."/>
            <person name="Wortman J."/>
            <person name="Nusbaum C."/>
            <person name="Birren B."/>
        </authorList>
    </citation>
    <scope>NUCLEOTIDE SEQUENCE [LARGE SCALE GENOMIC DNA]</scope>
    <source>
        <strain evidence="3">IAC_01/95</strain>
    </source>
</reference>
<feature type="non-terminal residue" evidence="3">
    <location>
        <position position="1"/>
    </location>
</feature>
<gene>
    <name evidence="3" type="ORF">L914_05765</name>
    <name evidence="2" type="ORF">L916_05750</name>
</gene>
<proteinExistence type="predicted"/>
<dbReference type="AlphaFoldDB" id="W2NNG1"/>
<sequence length="86" mass="9465">TSSWQNASYRPNIASAGSDQTTEGFSVLPPPGWGRPDAVGPDSVKHHGTVCLRYQSYPMEGTDETQRDAERLALRDRVLCGSRLFL</sequence>
<evidence type="ECO:0000313" key="3">
    <source>
        <dbReference type="EMBL" id="ETM50152.1"/>
    </source>
</evidence>
<dbReference type="Proteomes" id="UP000054532">
    <property type="component" value="Unassembled WGS sequence"/>
</dbReference>
<dbReference type="EMBL" id="KI672087">
    <property type="protein sequence ID" value="ETL43837.1"/>
    <property type="molecule type" value="Genomic_DNA"/>
</dbReference>
<protein>
    <submittedName>
        <fullName evidence="3">Uncharacterized protein</fullName>
    </submittedName>
</protein>
<reference evidence="2 4" key="1">
    <citation type="submission" date="2013-11" db="EMBL/GenBank/DDBJ databases">
        <title>The Genome Sequence of Phytophthora parasitica CJ05E6.</title>
        <authorList>
            <consortium name="The Broad Institute Genomics Platform"/>
            <person name="Russ C."/>
            <person name="Tyler B."/>
            <person name="Panabieres F."/>
            <person name="Shan W."/>
            <person name="Tripathy S."/>
            <person name="Grunwald N."/>
            <person name="Machado M."/>
            <person name="Johnson C.S."/>
            <person name="Arredondo F."/>
            <person name="Hong C."/>
            <person name="Coffey M."/>
            <person name="Young S.K."/>
            <person name="Zeng Q."/>
            <person name="Gargeya S."/>
            <person name="Fitzgerald M."/>
            <person name="Abouelleil A."/>
            <person name="Alvarado L."/>
            <person name="Chapman S.B."/>
            <person name="Gainer-Dewar J."/>
            <person name="Goldberg J."/>
            <person name="Griggs A."/>
            <person name="Gujja S."/>
            <person name="Hansen M."/>
            <person name="Howarth C."/>
            <person name="Imamovic A."/>
            <person name="Ireland A."/>
            <person name="Larimer J."/>
            <person name="McCowan C."/>
            <person name="Murphy C."/>
            <person name="Pearson M."/>
            <person name="Poon T.W."/>
            <person name="Priest M."/>
            <person name="Roberts A."/>
            <person name="Saif S."/>
            <person name="Shea T."/>
            <person name="Sykes S."/>
            <person name="Wortman J."/>
            <person name="Nusbaum C."/>
            <person name="Birren B."/>
        </authorList>
    </citation>
    <scope>NUCLEOTIDE SEQUENCE [LARGE SCALE GENOMIC DNA]</scope>
    <source>
        <strain evidence="2 4">CJ05E6</strain>
    </source>
</reference>
<dbReference type="VEuPathDB" id="FungiDB:PPTG_02108"/>
<dbReference type="EMBL" id="KI692063">
    <property type="protein sequence ID" value="ETM50152.1"/>
    <property type="molecule type" value="Genomic_DNA"/>
</dbReference>